<reference evidence="4 5" key="1">
    <citation type="submission" date="2017-07" db="EMBL/GenBank/DDBJ databases">
        <title>Leptospira spp. isolated from tropical soils.</title>
        <authorList>
            <person name="Thibeaux R."/>
            <person name="Iraola G."/>
            <person name="Ferres I."/>
            <person name="Bierque E."/>
            <person name="Girault D."/>
            <person name="Soupe-Gilbert M.-E."/>
            <person name="Picardeau M."/>
            <person name="Goarant C."/>
        </authorList>
    </citation>
    <scope>NUCLEOTIDE SEQUENCE [LARGE SCALE GENOMIC DNA]</scope>
    <source>
        <strain evidence="4 5">JW2-C-B1</strain>
    </source>
</reference>
<dbReference type="Pfam" id="PF12796">
    <property type="entry name" value="Ank_2"/>
    <property type="match status" value="1"/>
</dbReference>
<feature type="repeat" description="ANK" evidence="3">
    <location>
        <begin position="70"/>
        <end position="102"/>
    </location>
</feature>
<keyword evidence="2 3" id="KW-0040">ANK repeat</keyword>
<dbReference type="PANTHER" id="PTHR24171">
    <property type="entry name" value="ANKYRIN REPEAT DOMAIN-CONTAINING PROTEIN 39-RELATED"/>
    <property type="match status" value="1"/>
</dbReference>
<feature type="repeat" description="ANK" evidence="3">
    <location>
        <begin position="103"/>
        <end position="135"/>
    </location>
</feature>
<dbReference type="PRINTS" id="PR01415">
    <property type="entry name" value="ANKYRIN"/>
</dbReference>
<gene>
    <name evidence="4" type="ORF">CH378_17555</name>
</gene>
<evidence type="ECO:0000313" key="5">
    <source>
        <dbReference type="Proteomes" id="UP000231919"/>
    </source>
</evidence>
<sequence length="195" mass="21722">MNSQSQTGFADLGQGRISRQALSDFSDAWTQYRKSMRAENPVFDSARNGDVDSLRMQIPSLSDLEEKNAKGYTLLMLAAYNGREEAVRFLISIGADVNSTDLGGNSILMGAAFKGHAKIVELLLQAGADKNYKNSKGQDAFQFSNLFGRTEVSALLEDSSSNQNRTRTRVRFDRFLSFLKSWILFLSQLTKGEKQ</sequence>
<keyword evidence="1" id="KW-0677">Repeat</keyword>
<dbReference type="EMBL" id="NPDP01000038">
    <property type="protein sequence ID" value="PJZ28500.1"/>
    <property type="molecule type" value="Genomic_DNA"/>
</dbReference>
<organism evidence="4 5">
    <name type="scientific">Leptospira kmetyi</name>
    <dbReference type="NCBI Taxonomy" id="408139"/>
    <lineage>
        <taxon>Bacteria</taxon>
        <taxon>Pseudomonadati</taxon>
        <taxon>Spirochaetota</taxon>
        <taxon>Spirochaetia</taxon>
        <taxon>Leptospirales</taxon>
        <taxon>Leptospiraceae</taxon>
        <taxon>Leptospira</taxon>
    </lineage>
</organism>
<dbReference type="SUPFAM" id="SSF48403">
    <property type="entry name" value="Ankyrin repeat"/>
    <property type="match status" value="1"/>
</dbReference>
<dbReference type="RefSeq" id="WP_100756203.1">
    <property type="nucleotide sequence ID" value="NZ_NPDP01000038.1"/>
</dbReference>
<evidence type="ECO:0000313" key="4">
    <source>
        <dbReference type="EMBL" id="PJZ28500.1"/>
    </source>
</evidence>
<evidence type="ECO:0000256" key="2">
    <source>
        <dbReference type="ARBA" id="ARBA00023043"/>
    </source>
</evidence>
<dbReference type="InterPro" id="IPR002110">
    <property type="entry name" value="Ankyrin_rpt"/>
</dbReference>
<dbReference type="PROSITE" id="PS50297">
    <property type="entry name" value="ANK_REP_REGION"/>
    <property type="match status" value="2"/>
</dbReference>
<dbReference type="Proteomes" id="UP000231919">
    <property type="component" value="Unassembled WGS sequence"/>
</dbReference>
<dbReference type="Gene3D" id="1.25.40.20">
    <property type="entry name" value="Ankyrin repeat-containing domain"/>
    <property type="match status" value="1"/>
</dbReference>
<comment type="caution">
    <text evidence="4">The sequence shown here is derived from an EMBL/GenBank/DDBJ whole genome shotgun (WGS) entry which is preliminary data.</text>
</comment>
<evidence type="ECO:0008006" key="6">
    <source>
        <dbReference type="Google" id="ProtNLM"/>
    </source>
</evidence>
<dbReference type="SMART" id="SM00248">
    <property type="entry name" value="ANK"/>
    <property type="match status" value="2"/>
</dbReference>
<evidence type="ECO:0000256" key="3">
    <source>
        <dbReference type="PROSITE-ProRule" id="PRU00023"/>
    </source>
</evidence>
<dbReference type="PROSITE" id="PS50088">
    <property type="entry name" value="ANK_REPEAT"/>
    <property type="match status" value="2"/>
</dbReference>
<accession>A0ABX4N5C8</accession>
<dbReference type="InterPro" id="IPR036770">
    <property type="entry name" value="Ankyrin_rpt-contain_sf"/>
</dbReference>
<keyword evidence="5" id="KW-1185">Reference proteome</keyword>
<proteinExistence type="predicted"/>
<protein>
    <recommendedName>
        <fullName evidence="6">Ankyrin repeat domain-containing protein</fullName>
    </recommendedName>
</protein>
<name>A0ABX4N5C8_9LEPT</name>
<evidence type="ECO:0000256" key="1">
    <source>
        <dbReference type="ARBA" id="ARBA00022737"/>
    </source>
</evidence>